<evidence type="ECO:0000313" key="3">
    <source>
        <dbReference type="Proteomes" id="UP000823641"/>
    </source>
</evidence>
<dbReference type="Pfam" id="PF18998">
    <property type="entry name" value="Flg_new_2"/>
    <property type="match status" value="1"/>
</dbReference>
<feature type="domain" description="Bacterial repeat" evidence="1">
    <location>
        <begin position="372"/>
        <end position="431"/>
    </location>
</feature>
<evidence type="ECO:0000259" key="1">
    <source>
        <dbReference type="Pfam" id="PF18998"/>
    </source>
</evidence>
<comment type="caution">
    <text evidence="2">The sequence shown here is derived from an EMBL/GenBank/DDBJ whole genome shotgun (WGS) entry which is preliminary data.</text>
</comment>
<dbReference type="EMBL" id="JADIMG010000050">
    <property type="protein sequence ID" value="MBO8459678.1"/>
    <property type="molecule type" value="Genomic_DNA"/>
</dbReference>
<reference evidence="2" key="2">
    <citation type="journal article" date="2021" name="PeerJ">
        <title>Extensive microbial diversity within the chicken gut microbiome revealed by metagenomics and culture.</title>
        <authorList>
            <person name="Gilroy R."/>
            <person name="Ravi A."/>
            <person name="Getino M."/>
            <person name="Pursley I."/>
            <person name="Horton D.L."/>
            <person name="Alikhan N.F."/>
            <person name="Baker D."/>
            <person name="Gharbi K."/>
            <person name="Hall N."/>
            <person name="Watson M."/>
            <person name="Adriaenssens E.M."/>
            <person name="Foster-Nyarko E."/>
            <person name="Jarju S."/>
            <person name="Secka A."/>
            <person name="Antonio M."/>
            <person name="Oren A."/>
            <person name="Chaudhuri R.R."/>
            <person name="La Ragione R."/>
            <person name="Hildebrand F."/>
            <person name="Pallen M.J."/>
        </authorList>
    </citation>
    <scope>NUCLEOTIDE SEQUENCE</scope>
    <source>
        <strain evidence="2">G3-3990</strain>
    </source>
</reference>
<dbReference type="PROSITE" id="PS51257">
    <property type="entry name" value="PROKAR_LIPOPROTEIN"/>
    <property type="match status" value="1"/>
</dbReference>
<dbReference type="InterPro" id="IPR044060">
    <property type="entry name" value="Bacterial_rp_domain"/>
</dbReference>
<protein>
    <recommendedName>
        <fullName evidence="1">Bacterial repeat domain-containing protein</fullName>
    </recommendedName>
</protein>
<gene>
    <name evidence="2" type="ORF">IAA73_05010</name>
</gene>
<accession>A0A9D9N4A2</accession>
<proteinExistence type="predicted"/>
<name>A0A9D9N4A2_9BACT</name>
<dbReference type="Gene3D" id="2.160.20.110">
    <property type="match status" value="1"/>
</dbReference>
<evidence type="ECO:0000313" key="2">
    <source>
        <dbReference type="EMBL" id="MBO8459678.1"/>
    </source>
</evidence>
<dbReference type="AlphaFoldDB" id="A0A9D9N4A2"/>
<reference evidence="2" key="1">
    <citation type="submission" date="2020-10" db="EMBL/GenBank/DDBJ databases">
        <authorList>
            <person name="Gilroy R."/>
        </authorList>
    </citation>
    <scope>NUCLEOTIDE SEQUENCE</scope>
    <source>
        <strain evidence="2">G3-3990</strain>
    </source>
</reference>
<sequence length="503" mass="55296">MKTYCSYIIVGLFFVLACHKTSAEAIWDGSRSEPLSGDGSVEHPYEIGTPAELRWFAYLVNGLIRPDEDNSRACAVLTDDIVFNTELCGEDTYNFVPAARWESIGFTTSYKGHFNGNGHIVRGLYFNNNTAYAVGLFGKIGPEGKVENVGMEDTYVLGKSDVGGIAGQNNGVVENCYVRGILKVHSSSTSINIGGIVGINGGEMRHCYSTAKLMKGDAILGGGICAVNYVDGIIWNCYHEAGCSQTSVNLDNAEGNRYASVETSGFNSGKIAWLLQEEQIEETVWGQICGEGYPQLRDDKPVYKVYVVRDADELVSYYGNMGDTIVLTDRDSWEMSEDEYCFIGTEQLLTDTIIVNGDVRVMLAEATHQLQLTCEAGRGEVRGGGTFAHGETVVIEAIAAEGYLFEAWSDGNSESCREVVVENDMMLGARFMADTTTWVRNYSMEPCYKIEGCEVEIIGPGDVKIYTTEGCEIEHTCSGRFQLKKQQVYIIVSECGKERIMIQ</sequence>
<organism evidence="2 3">
    <name type="scientific">Candidatus Gallipaludibacter merdavium</name>
    <dbReference type="NCBI Taxonomy" id="2840839"/>
    <lineage>
        <taxon>Bacteria</taxon>
        <taxon>Pseudomonadati</taxon>
        <taxon>Bacteroidota</taxon>
        <taxon>Bacteroidia</taxon>
        <taxon>Bacteroidales</taxon>
        <taxon>Candidatus Gallipaludibacter</taxon>
    </lineage>
</organism>
<dbReference type="Proteomes" id="UP000823641">
    <property type="component" value="Unassembled WGS sequence"/>
</dbReference>